<dbReference type="SUPFAM" id="SSF110849">
    <property type="entry name" value="ParB/Sulfiredoxin"/>
    <property type="match status" value="1"/>
</dbReference>
<dbReference type="InterPro" id="IPR036086">
    <property type="entry name" value="ParB/Sulfiredoxin_sf"/>
</dbReference>
<comment type="caution">
    <text evidence="2">The sequence shown here is derived from an EMBL/GenBank/DDBJ whole genome shotgun (WGS) entry which is preliminary data.</text>
</comment>
<dbReference type="EMBL" id="JBHTJT010000009">
    <property type="protein sequence ID" value="MFD0979997.1"/>
    <property type="molecule type" value="Genomic_DNA"/>
</dbReference>
<sequence length="82" mass="9408">MLKKAPYPIDKIRVPVKRIKTLDPDKVLELAESIMQHGQKTPIRLRKDGDRFVLIEGLHRLEALRALGEKTIIGYLVSARLH</sequence>
<dbReference type="SMART" id="SM00470">
    <property type="entry name" value="ParB"/>
    <property type="match status" value="1"/>
</dbReference>
<dbReference type="Pfam" id="PF02195">
    <property type="entry name" value="ParB_N"/>
    <property type="match status" value="1"/>
</dbReference>
<proteinExistence type="predicted"/>
<name>A0ABW3IQV5_9RHOB</name>
<evidence type="ECO:0000259" key="1">
    <source>
        <dbReference type="SMART" id="SM00470"/>
    </source>
</evidence>
<dbReference type="Gene3D" id="3.90.1530.30">
    <property type="match status" value="1"/>
</dbReference>
<keyword evidence="3" id="KW-1185">Reference proteome</keyword>
<dbReference type="RefSeq" id="WP_386074336.1">
    <property type="nucleotide sequence ID" value="NZ_JBHTJT010000009.1"/>
</dbReference>
<protein>
    <submittedName>
        <fullName evidence="2">ParB N-terminal domain-containing protein</fullName>
    </submittedName>
</protein>
<feature type="domain" description="ParB-like N-terminal" evidence="1">
    <location>
        <begin position="5"/>
        <end position="80"/>
    </location>
</feature>
<evidence type="ECO:0000313" key="3">
    <source>
        <dbReference type="Proteomes" id="UP001597108"/>
    </source>
</evidence>
<gene>
    <name evidence="2" type="ORF">ACFQ2S_10065</name>
</gene>
<evidence type="ECO:0000313" key="2">
    <source>
        <dbReference type="EMBL" id="MFD0979997.1"/>
    </source>
</evidence>
<organism evidence="2 3">
    <name type="scientific">Tropicimonas aquimaris</name>
    <dbReference type="NCBI Taxonomy" id="914152"/>
    <lineage>
        <taxon>Bacteria</taxon>
        <taxon>Pseudomonadati</taxon>
        <taxon>Pseudomonadota</taxon>
        <taxon>Alphaproteobacteria</taxon>
        <taxon>Rhodobacterales</taxon>
        <taxon>Roseobacteraceae</taxon>
        <taxon>Tropicimonas</taxon>
    </lineage>
</organism>
<accession>A0ABW3IQV5</accession>
<dbReference type="InterPro" id="IPR003115">
    <property type="entry name" value="ParB_N"/>
</dbReference>
<dbReference type="Proteomes" id="UP001597108">
    <property type="component" value="Unassembled WGS sequence"/>
</dbReference>
<reference evidence="3" key="1">
    <citation type="journal article" date="2019" name="Int. J. Syst. Evol. Microbiol.">
        <title>The Global Catalogue of Microorganisms (GCM) 10K type strain sequencing project: providing services to taxonomists for standard genome sequencing and annotation.</title>
        <authorList>
            <consortium name="The Broad Institute Genomics Platform"/>
            <consortium name="The Broad Institute Genome Sequencing Center for Infectious Disease"/>
            <person name="Wu L."/>
            <person name="Ma J."/>
        </authorList>
    </citation>
    <scope>NUCLEOTIDE SEQUENCE [LARGE SCALE GENOMIC DNA]</scope>
    <source>
        <strain evidence="3">CCUG 60524</strain>
    </source>
</reference>